<dbReference type="GO" id="GO:0008780">
    <property type="term" value="F:acyl-[acyl-carrier-protein]-UDP-N-acetylglucosamine O-acyltransferase activity"/>
    <property type="evidence" value="ECO:0007669"/>
    <property type="project" value="UniProtKB-UniRule"/>
</dbReference>
<evidence type="ECO:0000256" key="8">
    <source>
        <dbReference type="HAMAP-Rule" id="MF_00387"/>
    </source>
</evidence>
<name>A0A1S7LGJ1_MAGMO</name>
<evidence type="ECO:0000313" key="10">
    <source>
        <dbReference type="EMBL" id="CRH05179.1"/>
    </source>
</evidence>
<dbReference type="EMBL" id="LO017727">
    <property type="protein sequence ID" value="CRH05179.1"/>
    <property type="molecule type" value="Genomic_DNA"/>
</dbReference>
<sequence>MAESKIHTTAVVEEGAVIGQDCNIGPYAVIGPDVSLDNGVEVGAHAVIQGHTCVGEKSVISSFSAIGLPPQDIHYQGEPTKVSIGKRCQVREYVSIHRGTAEGGGLTYVGDDCMIMAYSHVAHDCRVGDQVIMANGATLAGHVELQEFAVIGGLTAIHQYARIGRHAFIGGASAVSMDVIPFASAAGNRSKVTGVNVVGLRRRGFSEEAIKAIRRSHRTIFRSGLRLEQALEEIEKDAMSSFPEVVNILEFIQSSQRGICR</sequence>
<evidence type="ECO:0000256" key="4">
    <source>
        <dbReference type="ARBA" id="ARBA00022679"/>
    </source>
</evidence>
<comment type="similarity">
    <text evidence="8">Belongs to the transferase hexapeptide repeat family. LpxA subfamily.</text>
</comment>
<dbReference type="Pfam" id="PF00132">
    <property type="entry name" value="Hexapep"/>
    <property type="match status" value="2"/>
</dbReference>
<dbReference type="Gene3D" id="1.20.1180.10">
    <property type="entry name" value="Udp N-acetylglucosamine O-acyltransferase, C-terminal domain"/>
    <property type="match status" value="1"/>
</dbReference>
<gene>
    <name evidence="8 10" type="primary">lpxA</name>
    <name evidence="10" type="ORF">MAGMO_0981</name>
</gene>
<comment type="catalytic activity">
    <reaction evidence="8">
        <text>a (3R)-hydroxyacyl-[ACP] + UDP-N-acetyl-alpha-D-glucosamine = a UDP-3-O-[(3R)-3-hydroxyacyl]-N-acetyl-alpha-D-glucosamine + holo-[ACP]</text>
        <dbReference type="Rhea" id="RHEA:67812"/>
        <dbReference type="Rhea" id="RHEA-COMP:9685"/>
        <dbReference type="Rhea" id="RHEA-COMP:9945"/>
        <dbReference type="ChEBI" id="CHEBI:57705"/>
        <dbReference type="ChEBI" id="CHEBI:64479"/>
        <dbReference type="ChEBI" id="CHEBI:78827"/>
        <dbReference type="ChEBI" id="CHEBI:173225"/>
        <dbReference type="EC" id="2.3.1.129"/>
    </reaction>
</comment>
<dbReference type="SUPFAM" id="SSF51161">
    <property type="entry name" value="Trimeric LpxA-like enzymes"/>
    <property type="match status" value="1"/>
</dbReference>
<dbReference type="GO" id="GO:0009245">
    <property type="term" value="P:lipid A biosynthetic process"/>
    <property type="evidence" value="ECO:0007669"/>
    <property type="project" value="UniProtKB-UniRule"/>
</dbReference>
<evidence type="ECO:0000256" key="6">
    <source>
        <dbReference type="ARBA" id="ARBA00023098"/>
    </source>
</evidence>
<keyword evidence="1 8" id="KW-0963">Cytoplasm</keyword>
<dbReference type="InterPro" id="IPR018357">
    <property type="entry name" value="Hexapep_transf_CS"/>
</dbReference>
<keyword evidence="4 8" id="KW-0808">Transferase</keyword>
<comment type="function">
    <text evidence="8">Involved in the biosynthesis of lipid A, a phosphorylated glycolipid that anchors the lipopolysaccharide to the outer membrane of the cell.</text>
</comment>
<dbReference type="EC" id="2.3.1.129" evidence="8"/>
<keyword evidence="3 8" id="KW-0441">Lipid A biosynthesis</keyword>
<evidence type="ECO:0000256" key="3">
    <source>
        <dbReference type="ARBA" id="ARBA00022556"/>
    </source>
</evidence>
<evidence type="ECO:0000256" key="7">
    <source>
        <dbReference type="ARBA" id="ARBA00023315"/>
    </source>
</evidence>
<dbReference type="InterPro" id="IPR011004">
    <property type="entry name" value="Trimer_LpxA-like_sf"/>
</dbReference>
<dbReference type="PANTHER" id="PTHR43480">
    <property type="entry name" value="ACYL-[ACYL-CARRIER-PROTEIN]--UDP-N-ACETYLGLUCOSAMINE O-ACYLTRANSFERASE"/>
    <property type="match status" value="1"/>
</dbReference>
<dbReference type="NCBIfam" id="TIGR01852">
    <property type="entry name" value="lipid_A_lpxA"/>
    <property type="match status" value="1"/>
</dbReference>
<evidence type="ECO:0000256" key="5">
    <source>
        <dbReference type="ARBA" id="ARBA00022737"/>
    </source>
</evidence>
<proteinExistence type="inferred from homology"/>
<dbReference type="UniPathway" id="UPA00359">
    <property type="reaction ID" value="UER00477"/>
</dbReference>
<dbReference type="InterPro" id="IPR037157">
    <property type="entry name" value="Acetyltransf_C_sf"/>
</dbReference>
<dbReference type="HAMAP" id="MF_00387">
    <property type="entry name" value="LpxA"/>
    <property type="match status" value="1"/>
</dbReference>
<reference evidence="10" key="1">
    <citation type="submission" date="2015-04" db="EMBL/GenBank/DDBJ databases">
        <authorList>
            <person name="Syromyatnikov M.Y."/>
            <person name="Popov V.N."/>
        </authorList>
    </citation>
    <scope>NUCLEOTIDE SEQUENCE</scope>
    <source>
        <strain evidence="10">MO-1</strain>
    </source>
</reference>
<keyword evidence="2 8" id="KW-0444">Lipid biosynthesis</keyword>
<protein>
    <recommendedName>
        <fullName evidence="8">Acyl-[acyl-carrier-protein]--UDP-N-acetylglucosamine O-acyltransferase</fullName>
        <shortName evidence="8">UDP-N-acetylglucosamine acyltransferase</shortName>
        <ecNumber evidence="8">2.3.1.129</ecNumber>
    </recommendedName>
</protein>
<comment type="subcellular location">
    <subcellularLocation>
        <location evidence="8">Cytoplasm</location>
    </subcellularLocation>
</comment>
<dbReference type="NCBIfam" id="NF003657">
    <property type="entry name" value="PRK05289.1"/>
    <property type="match status" value="1"/>
</dbReference>
<dbReference type="GO" id="GO:0005737">
    <property type="term" value="C:cytoplasm"/>
    <property type="evidence" value="ECO:0007669"/>
    <property type="project" value="UniProtKB-SubCell"/>
</dbReference>
<comment type="pathway">
    <text evidence="8">Glycolipid biosynthesis; lipid IV(A) biosynthesis; lipid IV(A) from (3R)-3-hydroxytetradecanoyl-[acyl-carrier-protein] and UDP-N-acetyl-alpha-D-glucosamine: step 1/6.</text>
</comment>
<feature type="domain" description="UDP N-acetylglucosamine O-acyltransferase C-terminal" evidence="9">
    <location>
        <begin position="178"/>
        <end position="260"/>
    </location>
</feature>
<dbReference type="AlphaFoldDB" id="A0A1S7LGJ1"/>
<dbReference type="PANTHER" id="PTHR43480:SF1">
    <property type="entry name" value="ACYL-[ACYL-CARRIER-PROTEIN]--UDP-N-ACETYLGLUCOSAMINE O-ACYLTRANSFERASE, MITOCHONDRIAL-RELATED"/>
    <property type="match status" value="1"/>
</dbReference>
<dbReference type="PIRSF" id="PIRSF000456">
    <property type="entry name" value="UDP-GlcNAc_acltr"/>
    <property type="match status" value="1"/>
</dbReference>
<dbReference type="InterPro" id="IPR001451">
    <property type="entry name" value="Hexapep"/>
</dbReference>
<evidence type="ECO:0000256" key="2">
    <source>
        <dbReference type="ARBA" id="ARBA00022516"/>
    </source>
</evidence>
<organism evidence="10">
    <name type="scientific">Magnetococcus massalia (strain MO-1)</name>
    <dbReference type="NCBI Taxonomy" id="451514"/>
    <lineage>
        <taxon>Bacteria</taxon>
        <taxon>Pseudomonadati</taxon>
        <taxon>Pseudomonadota</taxon>
        <taxon>Magnetococcia</taxon>
        <taxon>Magnetococcales</taxon>
        <taxon>Magnetococcaceae</taxon>
        <taxon>Magnetococcus</taxon>
    </lineage>
</organism>
<comment type="subunit">
    <text evidence="8">Homotrimer.</text>
</comment>
<dbReference type="InterPro" id="IPR010137">
    <property type="entry name" value="Lipid_A_LpxA"/>
</dbReference>
<evidence type="ECO:0000259" key="9">
    <source>
        <dbReference type="Pfam" id="PF13720"/>
    </source>
</evidence>
<keyword evidence="7 8" id="KW-0012">Acyltransferase</keyword>
<dbReference type="GO" id="GO:0016020">
    <property type="term" value="C:membrane"/>
    <property type="evidence" value="ECO:0007669"/>
    <property type="project" value="GOC"/>
</dbReference>
<evidence type="ECO:0000256" key="1">
    <source>
        <dbReference type="ARBA" id="ARBA00022490"/>
    </source>
</evidence>
<dbReference type="Pfam" id="PF13720">
    <property type="entry name" value="Acetyltransf_11"/>
    <property type="match status" value="1"/>
</dbReference>
<dbReference type="CDD" id="cd03351">
    <property type="entry name" value="LbH_UDP-GlcNAc_AT"/>
    <property type="match status" value="1"/>
</dbReference>
<dbReference type="InterPro" id="IPR029098">
    <property type="entry name" value="Acetyltransf_C"/>
</dbReference>
<accession>A0A1S7LGJ1</accession>
<dbReference type="Gene3D" id="2.160.10.10">
    <property type="entry name" value="Hexapeptide repeat proteins"/>
    <property type="match status" value="1"/>
</dbReference>
<keyword evidence="5 8" id="KW-0677">Repeat</keyword>
<keyword evidence="6 8" id="KW-0443">Lipid metabolism</keyword>
<dbReference type="PROSITE" id="PS00101">
    <property type="entry name" value="HEXAPEP_TRANSFERASES"/>
    <property type="match status" value="2"/>
</dbReference>